<evidence type="ECO:0000313" key="1">
    <source>
        <dbReference type="EMBL" id="KMU90605.1"/>
    </source>
</evidence>
<organism evidence="1 2">
    <name type="scientific">Coccidioides immitis H538.4</name>
    <dbReference type="NCBI Taxonomy" id="396776"/>
    <lineage>
        <taxon>Eukaryota</taxon>
        <taxon>Fungi</taxon>
        <taxon>Dikarya</taxon>
        <taxon>Ascomycota</taxon>
        <taxon>Pezizomycotina</taxon>
        <taxon>Eurotiomycetes</taxon>
        <taxon>Eurotiomycetidae</taxon>
        <taxon>Onygenales</taxon>
        <taxon>Onygenaceae</taxon>
        <taxon>Coccidioides</taxon>
    </lineage>
</organism>
<accession>A0A0J8RZJ3</accession>
<proteinExistence type="predicted"/>
<reference evidence="2" key="1">
    <citation type="journal article" date="2010" name="Genome Res.">
        <title>Population genomic sequencing of Coccidioides fungi reveals recent hybridization and transposon control.</title>
        <authorList>
            <person name="Neafsey D.E."/>
            <person name="Barker B.M."/>
            <person name="Sharpton T.J."/>
            <person name="Stajich J.E."/>
            <person name="Park D.J."/>
            <person name="Whiston E."/>
            <person name="Hung C.-Y."/>
            <person name="McMahan C."/>
            <person name="White J."/>
            <person name="Sykes S."/>
            <person name="Heiman D."/>
            <person name="Young S."/>
            <person name="Zeng Q."/>
            <person name="Abouelleil A."/>
            <person name="Aftuck L."/>
            <person name="Bessette D."/>
            <person name="Brown A."/>
            <person name="FitzGerald M."/>
            <person name="Lui A."/>
            <person name="Macdonald J.P."/>
            <person name="Priest M."/>
            <person name="Orbach M.J."/>
            <person name="Galgiani J.N."/>
            <person name="Kirkland T.N."/>
            <person name="Cole G.T."/>
            <person name="Birren B.W."/>
            <person name="Henn M.R."/>
            <person name="Taylor J.W."/>
            <person name="Rounsley S.D."/>
        </authorList>
    </citation>
    <scope>NUCLEOTIDE SEQUENCE [LARGE SCALE GENOMIC DNA]</scope>
    <source>
        <strain evidence="2">H538.4</strain>
    </source>
</reference>
<gene>
    <name evidence="1" type="ORF">CIHG_08321</name>
</gene>
<name>A0A0J8RZJ3_COCIT</name>
<dbReference type="AlphaFoldDB" id="A0A0J8RZJ3"/>
<evidence type="ECO:0000313" key="2">
    <source>
        <dbReference type="Proteomes" id="UP000054563"/>
    </source>
</evidence>
<dbReference type="EMBL" id="DS017023">
    <property type="protein sequence ID" value="KMU90605.1"/>
    <property type="molecule type" value="Genomic_DNA"/>
</dbReference>
<dbReference type="VEuPathDB" id="FungiDB:CIHG_08321"/>
<sequence length="102" mass="11062">MEPNSAPYAIQSGISEDVAAVARRDALVAYESATPSQEPLQFLEHNKSSRAASNTFLKVGAGKTASGARIRDFETIPRFRTLRLQQAWGGETAKIIENGLDI</sequence>
<protein>
    <submittedName>
        <fullName evidence="1">Uncharacterized protein</fullName>
    </submittedName>
</protein>
<dbReference type="OrthoDB" id="3454831at2759"/>
<dbReference type="Proteomes" id="UP000054563">
    <property type="component" value="Unassembled WGS sequence"/>
</dbReference>